<feature type="non-terminal residue" evidence="2">
    <location>
        <position position="1"/>
    </location>
</feature>
<dbReference type="EMBL" id="ML170177">
    <property type="protein sequence ID" value="TDL21924.1"/>
    <property type="molecule type" value="Genomic_DNA"/>
</dbReference>
<gene>
    <name evidence="1" type="ORF">BD410DRAFT_694139</name>
    <name evidence="2" type="ORF">BD410DRAFT_700179</name>
</gene>
<name>A0A4Y7Q2P9_9AGAM</name>
<dbReference type="VEuPathDB" id="FungiDB:BD410DRAFT_694139"/>
<accession>A0A4Y7Q2P9</accession>
<dbReference type="EMBL" id="ML170235">
    <property type="protein sequence ID" value="TDL16785.1"/>
    <property type="molecule type" value="Genomic_DNA"/>
</dbReference>
<dbReference type="AlphaFoldDB" id="A0A4Y7Q2P9"/>
<evidence type="ECO:0000313" key="3">
    <source>
        <dbReference type="Proteomes" id="UP000294933"/>
    </source>
</evidence>
<dbReference type="VEuPathDB" id="FungiDB:BD410DRAFT_700179"/>
<sequence>PYRGAVYYFPPPWLLIHAKPEISAIYYHNYIRIRHFCRKRVADDPKSAHLTISDWRQALRGDYSQTLPRRQSLIAPSPNEPLQGTGGSMAGKERRAARARVRTLFACHGSIPSYTEDVIVEWRSSGVPFHRVNSDLVLRQEIQWELSELNWRHEFLSLDYQLTDAVVQTEDQRVARSAKVAKVWGGDGSETLLFPDIQKKHRDLWVCTTDSRDQFRAHIQNFCVILADWPDCPTEVQTMIGRSSADLSDIQVALGAAALFYVSSFVRVYNRLPTLP</sequence>
<reference evidence="2 3" key="1">
    <citation type="submission" date="2018-06" db="EMBL/GenBank/DDBJ databases">
        <title>A transcriptomic atlas of mushroom development highlights an independent origin of complex multicellularity.</title>
        <authorList>
            <consortium name="DOE Joint Genome Institute"/>
            <person name="Krizsan K."/>
            <person name="Almasi E."/>
            <person name="Merenyi Z."/>
            <person name="Sahu N."/>
            <person name="Viragh M."/>
            <person name="Koszo T."/>
            <person name="Mondo S."/>
            <person name="Kiss B."/>
            <person name="Balint B."/>
            <person name="Kues U."/>
            <person name="Barry K."/>
            <person name="Hegedus J.C."/>
            <person name="Henrissat B."/>
            <person name="Johnson J."/>
            <person name="Lipzen A."/>
            <person name="Ohm R."/>
            <person name="Nagy I."/>
            <person name="Pangilinan J."/>
            <person name="Yan J."/>
            <person name="Xiong Y."/>
            <person name="Grigoriev I.V."/>
            <person name="Hibbett D.S."/>
            <person name="Nagy L.G."/>
        </authorList>
    </citation>
    <scope>NUCLEOTIDE SEQUENCE [LARGE SCALE GENOMIC DNA]</scope>
    <source>
        <strain evidence="2 3">SZMC22713</strain>
    </source>
</reference>
<proteinExistence type="predicted"/>
<evidence type="ECO:0000313" key="1">
    <source>
        <dbReference type="EMBL" id="TDL16785.1"/>
    </source>
</evidence>
<protein>
    <submittedName>
        <fullName evidence="2">Uncharacterized protein</fullName>
    </submittedName>
</protein>
<dbReference type="Proteomes" id="UP000294933">
    <property type="component" value="Unassembled WGS sequence"/>
</dbReference>
<feature type="non-terminal residue" evidence="2">
    <location>
        <position position="276"/>
    </location>
</feature>
<organism evidence="2 3">
    <name type="scientific">Rickenella mellea</name>
    <dbReference type="NCBI Taxonomy" id="50990"/>
    <lineage>
        <taxon>Eukaryota</taxon>
        <taxon>Fungi</taxon>
        <taxon>Dikarya</taxon>
        <taxon>Basidiomycota</taxon>
        <taxon>Agaricomycotina</taxon>
        <taxon>Agaricomycetes</taxon>
        <taxon>Hymenochaetales</taxon>
        <taxon>Rickenellaceae</taxon>
        <taxon>Rickenella</taxon>
    </lineage>
</organism>
<evidence type="ECO:0000313" key="2">
    <source>
        <dbReference type="EMBL" id="TDL21924.1"/>
    </source>
</evidence>
<dbReference type="OrthoDB" id="2750966at2759"/>
<keyword evidence="3" id="KW-1185">Reference proteome</keyword>